<name>A0A8H6ZLX3_PLEOS</name>
<dbReference type="CDD" id="cd02982">
    <property type="entry name" value="PDI_b'_family"/>
    <property type="match status" value="1"/>
</dbReference>
<feature type="signal peptide" evidence="8">
    <location>
        <begin position="1"/>
        <end position="21"/>
    </location>
</feature>
<dbReference type="SUPFAM" id="SSF52833">
    <property type="entry name" value="Thioredoxin-like"/>
    <property type="match status" value="3"/>
</dbReference>
<dbReference type="EC" id="5.3.4.1" evidence="4"/>
<evidence type="ECO:0000256" key="2">
    <source>
        <dbReference type="ARBA" id="ARBA00004319"/>
    </source>
</evidence>
<feature type="chain" id="PRO_5034761141" description="protein disulfide-isomerase" evidence="8">
    <location>
        <begin position="22"/>
        <end position="498"/>
    </location>
</feature>
<evidence type="ECO:0000256" key="7">
    <source>
        <dbReference type="ARBA" id="ARBA00023284"/>
    </source>
</evidence>
<comment type="subcellular location">
    <subcellularLocation>
        <location evidence="2">Endoplasmic reticulum lumen</location>
    </subcellularLocation>
</comment>
<evidence type="ECO:0000256" key="1">
    <source>
        <dbReference type="ARBA" id="ARBA00001182"/>
    </source>
</evidence>
<keyword evidence="5" id="KW-0256">Endoplasmic reticulum</keyword>
<dbReference type="Gene3D" id="3.40.30.10">
    <property type="entry name" value="Glutaredoxin"/>
    <property type="match status" value="4"/>
</dbReference>
<evidence type="ECO:0000256" key="8">
    <source>
        <dbReference type="SAM" id="SignalP"/>
    </source>
</evidence>
<protein>
    <recommendedName>
        <fullName evidence="4">protein disulfide-isomerase</fullName>
        <ecNumber evidence="4">5.3.4.1</ecNumber>
    </recommendedName>
</protein>
<feature type="domain" description="Thioredoxin" evidence="9">
    <location>
        <begin position="334"/>
        <end position="464"/>
    </location>
</feature>
<dbReference type="GO" id="GO:0034976">
    <property type="term" value="P:response to endoplasmic reticulum stress"/>
    <property type="evidence" value="ECO:0007669"/>
    <property type="project" value="TreeGrafter"/>
</dbReference>
<dbReference type="Pfam" id="PF00085">
    <property type="entry name" value="Thioredoxin"/>
    <property type="match status" value="2"/>
</dbReference>
<dbReference type="AlphaFoldDB" id="A0A8H6ZLX3"/>
<comment type="catalytic activity">
    <reaction evidence="1">
        <text>Catalyzes the rearrangement of -S-S- bonds in proteins.</text>
        <dbReference type="EC" id="5.3.4.1"/>
    </reaction>
</comment>
<dbReference type="CDD" id="cd02961">
    <property type="entry name" value="PDI_a_family"/>
    <property type="match status" value="1"/>
</dbReference>
<accession>A0A8H6ZLX3</accession>
<dbReference type="PANTHER" id="PTHR18929:SF132">
    <property type="entry name" value="PROTEIN DISULFIDE-ISOMERASE A3"/>
    <property type="match status" value="1"/>
</dbReference>
<dbReference type="Proteomes" id="UP000623687">
    <property type="component" value="Unassembled WGS sequence"/>
</dbReference>
<keyword evidence="11" id="KW-1185">Reference proteome</keyword>
<dbReference type="GO" id="GO:0005788">
    <property type="term" value="C:endoplasmic reticulum lumen"/>
    <property type="evidence" value="ECO:0007669"/>
    <property type="project" value="UniProtKB-SubCell"/>
</dbReference>
<dbReference type="CDD" id="cd02995">
    <property type="entry name" value="PDI_a_PDI_a'_C"/>
    <property type="match status" value="1"/>
</dbReference>
<dbReference type="OrthoDB" id="72053at2759"/>
<sequence>MHLRSLLSPGAALVLVSLAAASSTSDVIRLTALSFESIVPTEPLILVKFCAPRSSHCKALTPHYEQAATSLKANNIKIADVDCSEEADFCEAHRVQGYPTLKVFRHGSWVGDYTGPHHAEGIISYMLEQFLPAVSKVTAENHQAFQEQAGDSTKVVVIAYLSSPTEAPAETFIAVADNHRDQNYVFGLTTDSDAIDAAGVTPPAIVAYRSFDDPITEYPLPVSGATAAELEEWISDLSTPLIDELRAENYAAYANSPKPLAYLFLDPHASDERKDAHVESMRPIAQKYKSELNFAWMDAVPVGFGDHAGALDFEHAECREFVTSASAEGWLQQLLEGGPPEPKSAPIPETQEELVFTLVAKQFDEVVFDDSKDVFLELYTTQCEECERMKPAWEALAEEYAPLKDTVTIAKMDMQANDLPPSAPFAVTGFPTIVFKPAGTRTFIEYDEDRTLEEFIVFVEMYTGNGAEVPEEEPVVSGGGDVVQVLLGAETGDLRSEA</sequence>
<dbReference type="GO" id="GO:0006457">
    <property type="term" value="P:protein folding"/>
    <property type="evidence" value="ECO:0007669"/>
    <property type="project" value="TreeGrafter"/>
</dbReference>
<dbReference type="EMBL" id="JACETU010000008">
    <property type="protein sequence ID" value="KAF7422209.1"/>
    <property type="molecule type" value="Genomic_DNA"/>
</dbReference>
<keyword evidence="7" id="KW-0676">Redox-active center</keyword>
<keyword evidence="6 10" id="KW-0413">Isomerase</keyword>
<evidence type="ECO:0000256" key="6">
    <source>
        <dbReference type="ARBA" id="ARBA00023235"/>
    </source>
</evidence>
<reference evidence="10" key="1">
    <citation type="submission" date="2019-07" db="EMBL/GenBank/DDBJ databases">
        <authorList>
            <person name="Palmer J.M."/>
        </authorList>
    </citation>
    <scope>NUCLEOTIDE SEQUENCE</scope>
    <source>
        <strain evidence="10">PC9</strain>
    </source>
</reference>
<comment type="similarity">
    <text evidence="3">Belongs to the protein disulfide isomerase family.</text>
</comment>
<dbReference type="GeneID" id="59380183"/>
<comment type="caution">
    <text evidence="10">The sequence shown here is derived from an EMBL/GenBank/DDBJ whole genome shotgun (WGS) entry which is preliminary data.</text>
</comment>
<dbReference type="PANTHER" id="PTHR18929">
    <property type="entry name" value="PROTEIN DISULFIDE ISOMERASE"/>
    <property type="match status" value="1"/>
</dbReference>
<proteinExistence type="inferred from homology"/>
<keyword evidence="8" id="KW-0732">Signal</keyword>
<dbReference type="RefSeq" id="XP_036627241.1">
    <property type="nucleotide sequence ID" value="XM_036779858.1"/>
</dbReference>
<dbReference type="PROSITE" id="PS51352">
    <property type="entry name" value="THIOREDOXIN_2"/>
    <property type="match status" value="2"/>
</dbReference>
<dbReference type="Pfam" id="PF13848">
    <property type="entry name" value="Thioredoxin_6"/>
    <property type="match status" value="1"/>
</dbReference>
<gene>
    <name evidence="10" type="primary">PDI1_2</name>
    <name evidence="10" type="ORF">PC9H_010365</name>
</gene>
<evidence type="ECO:0000256" key="3">
    <source>
        <dbReference type="ARBA" id="ARBA00006347"/>
    </source>
</evidence>
<dbReference type="GO" id="GO:0003756">
    <property type="term" value="F:protein disulfide isomerase activity"/>
    <property type="evidence" value="ECO:0007669"/>
    <property type="project" value="UniProtKB-EC"/>
</dbReference>
<dbReference type="VEuPathDB" id="FungiDB:PC9H_010365"/>
<dbReference type="InterPro" id="IPR036249">
    <property type="entry name" value="Thioredoxin-like_sf"/>
</dbReference>
<evidence type="ECO:0000256" key="4">
    <source>
        <dbReference type="ARBA" id="ARBA00012723"/>
    </source>
</evidence>
<organism evidence="10 11">
    <name type="scientific">Pleurotus ostreatus</name>
    <name type="common">Oyster mushroom</name>
    <name type="synonym">White-rot fungus</name>
    <dbReference type="NCBI Taxonomy" id="5322"/>
    <lineage>
        <taxon>Eukaryota</taxon>
        <taxon>Fungi</taxon>
        <taxon>Dikarya</taxon>
        <taxon>Basidiomycota</taxon>
        <taxon>Agaricomycotina</taxon>
        <taxon>Agaricomycetes</taxon>
        <taxon>Agaricomycetidae</taxon>
        <taxon>Agaricales</taxon>
        <taxon>Pleurotineae</taxon>
        <taxon>Pleurotaceae</taxon>
        <taxon>Pleurotus</taxon>
    </lineage>
</organism>
<evidence type="ECO:0000313" key="11">
    <source>
        <dbReference type="Proteomes" id="UP000623687"/>
    </source>
</evidence>
<evidence type="ECO:0000259" key="9">
    <source>
        <dbReference type="PROSITE" id="PS51352"/>
    </source>
</evidence>
<dbReference type="CDD" id="cd02981">
    <property type="entry name" value="PDI_b_family"/>
    <property type="match status" value="1"/>
</dbReference>
<feature type="domain" description="Thioredoxin" evidence="9">
    <location>
        <begin position="7"/>
        <end position="132"/>
    </location>
</feature>
<dbReference type="InterPro" id="IPR013766">
    <property type="entry name" value="Thioredoxin_domain"/>
</dbReference>
<evidence type="ECO:0000256" key="5">
    <source>
        <dbReference type="ARBA" id="ARBA00022824"/>
    </source>
</evidence>
<evidence type="ECO:0000313" key="10">
    <source>
        <dbReference type="EMBL" id="KAF7422209.1"/>
    </source>
</evidence>